<dbReference type="eggNOG" id="COG0673">
    <property type="taxonomic scope" value="Bacteria"/>
</dbReference>
<dbReference type="PANTHER" id="PTHR43818">
    <property type="entry name" value="BCDNA.GH03377"/>
    <property type="match status" value="1"/>
</dbReference>
<dbReference type="AlphaFoldDB" id="B1ZZI9"/>
<dbReference type="STRING" id="452637.Oter_3112"/>
<dbReference type="NCBIfam" id="TIGR01409">
    <property type="entry name" value="TAT_signal_seq"/>
    <property type="match status" value="1"/>
</dbReference>
<dbReference type="OrthoDB" id="9815825at2"/>
<dbReference type="InterPro" id="IPR019546">
    <property type="entry name" value="TAT_signal_bac_arc"/>
</dbReference>
<accession>B1ZZI9</accession>
<dbReference type="PANTHER" id="PTHR43818:SF5">
    <property type="entry name" value="OXIDOREDUCTASE FAMILY PROTEIN"/>
    <property type="match status" value="1"/>
</dbReference>
<gene>
    <name evidence="2" type="ordered locus">Oter_3112</name>
</gene>
<reference evidence="2 3" key="1">
    <citation type="journal article" date="2011" name="J. Bacteriol.">
        <title>Genome sequence of the verrucomicrobium Opitutus terrae PB90-1, an abundant inhabitant of rice paddy soil ecosystems.</title>
        <authorList>
            <person name="van Passel M.W."/>
            <person name="Kant R."/>
            <person name="Palva A."/>
            <person name="Copeland A."/>
            <person name="Lucas S."/>
            <person name="Lapidus A."/>
            <person name="Glavina del Rio T."/>
            <person name="Pitluck S."/>
            <person name="Goltsman E."/>
            <person name="Clum A."/>
            <person name="Sun H."/>
            <person name="Schmutz J."/>
            <person name="Larimer F.W."/>
            <person name="Land M.L."/>
            <person name="Hauser L."/>
            <person name="Kyrpides N."/>
            <person name="Mikhailova N."/>
            <person name="Richardson P.P."/>
            <person name="Janssen P.H."/>
            <person name="de Vos W.M."/>
            <person name="Smidt H."/>
        </authorList>
    </citation>
    <scope>NUCLEOTIDE SEQUENCE [LARGE SCALE GENOMIC DNA]</scope>
    <source>
        <strain evidence="3">DSM 11246 / JCM 15787 / PB90-1</strain>
    </source>
</reference>
<sequence length="458" mass="51171">MSSPHSPHSVTRRRFVRDLTLASGGFVLASSYLGSRAWAAVPGANDRIRVGLVGFSDRARDTLIPAFQQHAAELNAEIVAVSDIWNRRRDEAVAFFQQRWQQTITPYRNNEEMYAAAKLDAVIISTADFQHALHAVEAVQAGCDAYVEKPLAETMEDARTVLKAVRNSDRIVQIGSQRRSGRNYHAAHDYLRSGRFGDIVAVEMSWNVNQPGRWRRPQLVAAIKESDTDWRRFLLNRPFEPWDARKYLEYRLFWPYSSGIPGQWMCHQIDTVHWFTGLPHPRSVSANGGIYQWKDGRTNFDTLTAVFDYGPLDDRTKGFQVVYSSRFSNSAGGTKEIYYSNGGELNLDTNEVSPRGGLQAPEAAAMGLQPNLVEAFTLPSEGAVQTTANTGVDAMTSAHMRNWMECLRSRQQPNGPIEAGYQHSIATIMANAAARTGERVTFDDATQNVLAGGKIFHL</sequence>
<name>B1ZZI9_OPITP</name>
<dbReference type="PROSITE" id="PS51318">
    <property type="entry name" value="TAT"/>
    <property type="match status" value="1"/>
</dbReference>
<dbReference type="Gene3D" id="3.40.50.720">
    <property type="entry name" value="NAD(P)-binding Rossmann-like Domain"/>
    <property type="match status" value="1"/>
</dbReference>
<evidence type="ECO:0000313" key="2">
    <source>
        <dbReference type="EMBL" id="ACB76392.1"/>
    </source>
</evidence>
<dbReference type="Gene3D" id="3.30.360.10">
    <property type="entry name" value="Dihydrodipicolinate Reductase, domain 2"/>
    <property type="match status" value="1"/>
</dbReference>
<dbReference type="Proteomes" id="UP000007013">
    <property type="component" value="Chromosome"/>
</dbReference>
<protein>
    <submittedName>
        <fullName evidence="2">Oxidoreductase domain protein</fullName>
    </submittedName>
</protein>
<dbReference type="SUPFAM" id="SSF51735">
    <property type="entry name" value="NAD(P)-binding Rossmann-fold domains"/>
    <property type="match status" value="1"/>
</dbReference>
<evidence type="ECO:0000259" key="1">
    <source>
        <dbReference type="Pfam" id="PF01408"/>
    </source>
</evidence>
<feature type="domain" description="Gfo/Idh/MocA-like oxidoreductase N-terminal" evidence="1">
    <location>
        <begin position="48"/>
        <end position="175"/>
    </location>
</feature>
<dbReference type="RefSeq" id="WP_012375921.1">
    <property type="nucleotide sequence ID" value="NC_010571.1"/>
</dbReference>
<keyword evidence="3" id="KW-1185">Reference proteome</keyword>
<dbReference type="EMBL" id="CP001032">
    <property type="protein sequence ID" value="ACB76392.1"/>
    <property type="molecule type" value="Genomic_DNA"/>
</dbReference>
<dbReference type="KEGG" id="ote:Oter_3112"/>
<proteinExistence type="predicted"/>
<dbReference type="InterPro" id="IPR000683">
    <property type="entry name" value="Gfo/Idh/MocA-like_OxRdtase_N"/>
</dbReference>
<dbReference type="Pfam" id="PF01408">
    <property type="entry name" value="GFO_IDH_MocA"/>
    <property type="match status" value="1"/>
</dbReference>
<dbReference type="InterPro" id="IPR006311">
    <property type="entry name" value="TAT_signal"/>
</dbReference>
<evidence type="ECO:0000313" key="3">
    <source>
        <dbReference type="Proteomes" id="UP000007013"/>
    </source>
</evidence>
<dbReference type="InterPro" id="IPR036291">
    <property type="entry name" value="NAD(P)-bd_dom_sf"/>
</dbReference>
<organism evidence="2 3">
    <name type="scientific">Opitutus terrae (strain DSM 11246 / JCM 15787 / PB90-1)</name>
    <dbReference type="NCBI Taxonomy" id="452637"/>
    <lineage>
        <taxon>Bacteria</taxon>
        <taxon>Pseudomonadati</taxon>
        <taxon>Verrucomicrobiota</taxon>
        <taxon>Opitutia</taxon>
        <taxon>Opitutales</taxon>
        <taxon>Opitutaceae</taxon>
        <taxon>Opitutus</taxon>
    </lineage>
</organism>
<dbReference type="SUPFAM" id="SSF55347">
    <property type="entry name" value="Glyceraldehyde-3-phosphate dehydrogenase-like, C-terminal domain"/>
    <property type="match status" value="1"/>
</dbReference>
<dbReference type="HOGENOM" id="CLU_023194_24_0_0"/>
<dbReference type="GO" id="GO:0000166">
    <property type="term" value="F:nucleotide binding"/>
    <property type="evidence" value="ECO:0007669"/>
    <property type="project" value="InterPro"/>
</dbReference>
<dbReference type="InterPro" id="IPR050463">
    <property type="entry name" value="Gfo/Idh/MocA_oxidrdct_glycsds"/>
</dbReference>